<evidence type="ECO:0000313" key="8">
    <source>
        <dbReference type="Proteomes" id="UP000231267"/>
    </source>
</evidence>
<evidence type="ECO:0000256" key="1">
    <source>
        <dbReference type="ARBA" id="ARBA00022485"/>
    </source>
</evidence>
<dbReference type="GO" id="GO:0009060">
    <property type="term" value="P:aerobic respiration"/>
    <property type="evidence" value="ECO:0007669"/>
    <property type="project" value="TreeGrafter"/>
</dbReference>
<comment type="caution">
    <text evidence="7">The sequence shown here is derived from an EMBL/GenBank/DDBJ whole genome shotgun (WGS) entry which is preliminary data.</text>
</comment>
<dbReference type="GO" id="GO:0051539">
    <property type="term" value="F:4 iron, 4 sulfur cluster binding"/>
    <property type="evidence" value="ECO:0007669"/>
    <property type="project" value="UniProtKB-KW"/>
</dbReference>
<evidence type="ECO:0000256" key="4">
    <source>
        <dbReference type="ARBA" id="ARBA00023004"/>
    </source>
</evidence>
<dbReference type="PROSITE" id="PS51379">
    <property type="entry name" value="4FE4S_FER_2"/>
    <property type="match status" value="1"/>
</dbReference>
<sequence length="205" mass="22863">MRYPKLRELKEAVRSLFSRPYTTKFPKEAHIPVSAFKGAPEFHKDDCVGCGACAEVCPAATIYVKDDLKTRMRNITLRLDSCLFCGNCQANCITQKGIMLGNKYDLATYKREESITSVDKEIIVCEHCECVIGAKGHIRFLVKKLGVLAYGNPTLILASQDTLRLSETNLDSKAPAVDASGRPGMFKILCPRCRRESMLTDEYGK</sequence>
<evidence type="ECO:0000259" key="6">
    <source>
        <dbReference type="PROSITE" id="PS51379"/>
    </source>
</evidence>
<name>A0A2J0LG08_9BACT</name>
<dbReference type="Pfam" id="PF12838">
    <property type="entry name" value="Fer4_7"/>
    <property type="match status" value="1"/>
</dbReference>
<dbReference type="GO" id="GO:0003954">
    <property type="term" value="F:NADH dehydrogenase activity"/>
    <property type="evidence" value="ECO:0007669"/>
    <property type="project" value="TreeGrafter"/>
</dbReference>
<dbReference type="GO" id="GO:0016020">
    <property type="term" value="C:membrane"/>
    <property type="evidence" value="ECO:0007669"/>
    <property type="project" value="InterPro"/>
</dbReference>
<dbReference type="InterPro" id="IPR010226">
    <property type="entry name" value="NADH_quinone_OxRdtase_chainI"/>
</dbReference>
<organism evidence="7 8">
    <name type="scientific">Candidatus Taenaricola geysiri</name>
    <dbReference type="NCBI Taxonomy" id="1974752"/>
    <lineage>
        <taxon>Bacteria</taxon>
        <taxon>Pseudomonadati</taxon>
        <taxon>Candidatus Omnitrophota</taxon>
        <taxon>Candidatus Taenaricola</taxon>
    </lineage>
</organism>
<feature type="domain" description="4Fe-4S ferredoxin-type" evidence="6">
    <location>
        <begin position="38"/>
        <end position="67"/>
    </location>
</feature>
<protein>
    <submittedName>
        <fullName evidence="7">4Fe-4S ferredoxin</fullName>
    </submittedName>
</protein>
<keyword evidence="4" id="KW-0408">Iron</keyword>
<dbReference type="EMBL" id="PFGP01000030">
    <property type="protein sequence ID" value="PIW66775.1"/>
    <property type="molecule type" value="Genomic_DNA"/>
</dbReference>
<dbReference type="PROSITE" id="PS00198">
    <property type="entry name" value="4FE4S_FER_1"/>
    <property type="match status" value="1"/>
</dbReference>
<keyword evidence="2" id="KW-0479">Metal-binding</keyword>
<keyword evidence="1" id="KW-0004">4Fe-4S</keyword>
<evidence type="ECO:0000256" key="5">
    <source>
        <dbReference type="ARBA" id="ARBA00023014"/>
    </source>
</evidence>
<dbReference type="InterPro" id="IPR017896">
    <property type="entry name" value="4Fe4S_Fe-S-bd"/>
</dbReference>
<reference evidence="7 8" key="1">
    <citation type="submission" date="2017-09" db="EMBL/GenBank/DDBJ databases">
        <title>Depth-based differentiation of microbial function through sediment-hosted aquifers and enrichment of novel symbionts in the deep terrestrial subsurface.</title>
        <authorList>
            <person name="Probst A.J."/>
            <person name="Ladd B."/>
            <person name="Jarett J.K."/>
            <person name="Geller-Mcgrath D.E."/>
            <person name="Sieber C.M."/>
            <person name="Emerson J.B."/>
            <person name="Anantharaman K."/>
            <person name="Thomas B.C."/>
            <person name="Malmstrom R."/>
            <person name="Stieglmeier M."/>
            <person name="Klingl A."/>
            <person name="Woyke T."/>
            <person name="Ryan C.M."/>
            <person name="Banfield J.F."/>
        </authorList>
    </citation>
    <scope>NUCLEOTIDE SEQUENCE [LARGE SCALE GENOMIC DNA]</scope>
    <source>
        <strain evidence="7">CG12_big_fil_rev_8_21_14_0_65_43_15</strain>
    </source>
</reference>
<evidence type="ECO:0000313" key="7">
    <source>
        <dbReference type="EMBL" id="PIW66775.1"/>
    </source>
</evidence>
<dbReference type="SUPFAM" id="SSF54862">
    <property type="entry name" value="4Fe-4S ferredoxins"/>
    <property type="match status" value="1"/>
</dbReference>
<dbReference type="InterPro" id="IPR017900">
    <property type="entry name" value="4Fe4S_Fe_S_CS"/>
</dbReference>
<dbReference type="PANTHER" id="PTHR10849:SF35">
    <property type="entry name" value="FORMATE HYDROGENLYASE SUBUNIT 6-RELATED"/>
    <property type="match status" value="1"/>
</dbReference>
<proteinExistence type="predicted"/>
<evidence type="ECO:0000256" key="3">
    <source>
        <dbReference type="ARBA" id="ARBA00022737"/>
    </source>
</evidence>
<dbReference type="GO" id="GO:0046872">
    <property type="term" value="F:metal ion binding"/>
    <property type="evidence" value="ECO:0007669"/>
    <property type="project" value="UniProtKB-KW"/>
</dbReference>
<dbReference type="AlphaFoldDB" id="A0A2J0LG08"/>
<evidence type="ECO:0000256" key="2">
    <source>
        <dbReference type="ARBA" id="ARBA00022723"/>
    </source>
</evidence>
<dbReference type="Gene3D" id="3.30.70.3270">
    <property type="match status" value="1"/>
</dbReference>
<gene>
    <name evidence="7" type="ORF">COW11_01630</name>
</gene>
<keyword evidence="3" id="KW-0677">Repeat</keyword>
<keyword evidence="5" id="KW-0411">Iron-sulfur</keyword>
<dbReference type="PANTHER" id="PTHR10849">
    <property type="entry name" value="NADH DEHYDROGENASE UBIQUINONE IRON-SULFUR PROTEIN 8, MITOCHONDRIAL"/>
    <property type="match status" value="1"/>
</dbReference>
<dbReference type="Proteomes" id="UP000231267">
    <property type="component" value="Unassembled WGS sequence"/>
</dbReference>
<accession>A0A2J0LG08</accession>